<evidence type="ECO:0000256" key="1">
    <source>
        <dbReference type="ARBA" id="ARBA00022722"/>
    </source>
</evidence>
<dbReference type="InterPro" id="IPR051132">
    <property type="entry name" value="3-5_Exonuclease_domain"/>
</dbReference>
<dbReference type="Proteomes" id="UP000694864">
    <property type="component" value="Chromosome 19"/>
</dbReference>
<evidence type="ECO:0000256" key="2">
    <source>
        <dbReference type="ARBA" id="ARBA00022801"/>
    </source>
</evidence>
<keyword evidence="3" id="KW-1185">Reference proteome</keyword>
<dbReference type="InterPro" id="IPR012337">
    <property type="entry name" value="RNaseH-like_sf"/>
</dbReference>
<dbReference type="GeneID" id="104765007"/>
<dbReference type="RefSeq" id="XP_010486963.1">
    <property type="nucleotide sequence ID" value="XM_010488661.1"/>
</dbReference>
<gene>
    <name evidence="4" type="primary">LOC104765007</name>
</gene>
<organism evidence="3 4">
    <name type="scientific">Camelina sativa</name>
    <name type="common">False flax</name>
    <name type="synonym">Myagrum sativum</name>
    <dbReference type="NCBI Taxonomy" id="90675"/>
    <lineage>
        <taxon>Eukaryota</taxon>
        <taxon>Viridiplantae</taxon>
        <taxon>Streptophyta</taxon>
        <taxon>Embryophyta</taxon>
        <taxon>Tracheophyta</taxon>
        <taxon>Spermatophyta</taxon>
        <taxon>Magnoliopsida</taxon>
        <taxon>eudicotyledons</taxon>
        <taxon>Gunneridae</taxon>
        <taxon>Pentapetalae</taxon>
        <taxon>rosids</taxon>
        <taxon>malvids</taxon>
        <taxon>Brassicales</taxon>
        <taxon>Brassicaceae</taxon>
        <taxon>Camelineae</taxon>
        <taxon>Camelina</taxon>
    </lineage>
</organism>
<evidence type="ECO:0000313" key="4">
    <source>
        <dbReference type="RefSeq" id="XP_010486963.1"/>
    </source>
</evidence>
<evidence type="ECO:0000313" key="3">
    <source>
        <dbReference type="Proteomes" id="UP000694864"/>
    </source>
</evidence>
<dbReference type="SUPFAM" id="SSF53098">
    <property type="entry name" value="Ribonuclease H-like"/>
    <property type="match status" value="1"/>
</dbReference>
<dbReference type="InterPro" id="IPR036397">
    <property type="entry name" value="RNaseH_sf"/>
</dbReference>
<sequence length="248" mass="27698">MAPTVLTGRTYSTHKEYSVDVFGGETLMVTVTPDFNVISQWINDVVRNNCGPYRQPLVVGVGVQWTPPAFYVANPLPSNYYAADPSPGDYVSNTNQRGELLSDPPADSLQLCVGNQCLIIQLRYCDQVPNSLGSFLTDPKTTFVGVWNSQDAGKLARCSHRLEIGKLLDVRPSLVEHHVNDSWGRSMRGSSFEKIVEECMGYRGVRLDPEISRSDWTVYNLGRLQVLHASLDTHFCYRLGVGARLWQV</sequence>
<reference evidence="3" key="1">
    <citation type="journal article" date="2014" name="Nat. Commun.">
        <title>The emerging biofuel crop Camelina sativa retains a highly undifferentiated hexaploid genome structure.</title>
        <authorList>
            <person name="Kagale S."/>
            <person name="Koh C."/>
            <person name="Nixon J."/>
            <person name="Bollina V."/>
            <person name="Clarke W.E."/>
            <person name="Tuteja R."/>
            <person name="Spillane C."/>
            <person name="Robinson S.J."/>
            <person name="Links M.G."/>
            <person name="Clarke C."/>
            <person name="Higgins E.E."/>
            <person name="Huebert T."/>
            <person name="Sharpe A.G."/>
            <person name="Parkin I.A."/>
        </authorList>
    </citation>
    <scope>NUCLEOTIDE SEQUENCE [LARGE SCALE GENOMIC DNA]</scope>
    <source>
        <strain evidence="3">cv. DH55</strain>
    </source>
</reference>
<keyword evidence="2" id="KW-0378">Hydrolase</keyword>
<reference evidence="4" key="2">
    <citation type="submission" date="2025-08" db="UniProtKB">
        <authorList>
            <consortium name="RefSeq"/>
        </authorList>
    </citation>
    <scope>IDENTIFICATION</scope>
    <source>
        <tissue evidence="4">Leaf</tissue>
    </source>
</reference>
<accession>A0ABM0XJM9</accession>
<proteinExistence type="predicted"/>
<dbReference type="PANTHER" id="PTHR13620">
    <property type="entry name" value="3-5 EXONUCLEASE"/>
    <property type="match status" value="1"/>
</dbReference>
<dbReference type="Gene3D" id="3.30.420.10">
    <property type="entry name" value="Ribonuclease H-like superfamily/Ribonuclease H"/>
    <property type="match status" value="1"/>
</dbReference>
<dbReference type="PANTHER" id="PTHR13620:SF59">
    <property type="entry name" value="POLYNUCLEOTIDYL TRANSFERASE, RIBONUCLEASE H-LIKE SUPERFAMILY PROTEIN"/>
    <property type="match status" value="1"/>
</dbReference>
<name>A0ABM0XJM9_CAMSA</name>
<protein>
    <submittedName>
        <fullName evidence="4">Uncharacterized protein LOC104765007</fullName>
    </submittedName>
</protein>
<keyword evidence="1" id="KW-0540">Nuclease</keyword>